<keyword evidence="1" id="KW-0472">Membrane</keyword>
<feature type="transmembrane region" description="Helical" evidence="1">
    <location>
        <begin position="26"/>
        <end position="49"/>
    </location>
</feature>
<feature type="transmembrane region" description="Helical" evidence="1">
    <location>
        <begin position="55"/>
        <end position="81"/>
    </location>
</feature>
<evidence type="ECO:0000256" key="1">
    <source>
        <dbReference type="SAM" id="Phobius"/>
    </source>
</evidence>
<dbReference type="RefSeq" id="WP_053233327.1">
    <property type="nucleotide sequence ID" value="NZ_CP011125.1"/>
</dbReference>
<dbReference type="STRING" id="927083.DB32_003269"/>
<dbReference type="Proteomes" id="UP000034883">
    <property type="component" value="Chromosome"/>
</dbReference>
<protein>
    <submittedName>
        <fullName evidence="2">ABC-type transport system, permease component</fullName>
    </submittedName>
</protein>
<keyword evidence="1" id="KW-1133">Transmembrane helix</keyword>
<reference evidence="2 3" key="1">
    <citation type="submission" date="2015-03" db="EMBL/GenBank/DDBJ databases">
        <title>Genome assembly of Sandaracinus amylolyticus DSM 53668.</title>
        <authorList>
            <person name="Sharma G."/>
            <person name="Subramanian S."/>
        </authorList>
    </citation>
    <scope>NUCLEOTIDE SEQUENCE [LARGE SCALE GENOMIC DNA]</scope>
    <source>
        <strain evidence="2 3">DSM 53668</strain>
    </source>
</reference>
<feature type="transmembrane region" description="Helical" evidence="1">
    <location>
        <begin position="159"/>
        <end position="180"/>
    </location>
</feature>
<sequence>MSELQLILRRPAEAARRATEGESLRALVATSLAAIVCGAAAFGGVVGSFRGGLQIAYAALKLPLALCATLAIGVPAFHAIGVALGQRWTFRSVVALSLASAARGALVLFALAPALWLAIDRGLAYHATALAATLAFALSGIAALAVLLRGLGGSGLAQLASAVAIASVFLLVSGQTSWILRPWLVRPRTEDVPFVRAREGSFADALARSGLSATGRYDEAR</sequence>
<feature type="transmembrane region" description="Helical" evidence="1">
    <location>
        <begin position="125"/>
        <end position="147"/>
    </location>
</feature>
<dbReference type="EMBL" id="CP011125">
    <property type="protein sequence ID" value="AKF06120.1"/>
    <property type="molecule type" value="Genomic_DNA"/>
</dbReference>
<gene>
    <name evidence="2" type="ORF">DB32_003269</name>
</gene>
<evidence type="ECO:0000313" key="2">
    <source>
        <dbReference type="EMBL" id="AKF06120.1"/>
    </source>
</evidence>
<evidence type="ECO:0000313" key="3">
    <source>
        <dbReference type="Proteomes" id="UP000034883"/>
    </source>
</evidence>
<feature type="transmembrane region" description="Helical" evidence="1">
    <location>
        <begin position="93"/>
        <end position="119"/>
    </location>
</feature>
<dbReference type="KEGG" id="samy:DB32_003269"/>
<dbReference type="AlphaFoldDB" id="A0A0F6YIS9"/>
<keyword evidence="3" id="KW-1185">Reference proteome</keyword>
<name>A0A0F6YIS9_9BACT</name>
<dbReference type="OrthoDB" id="5525602at2"/>
<organism evidence="2 3">
    <name type="scientific">Sandaracinus amylolyticus</name>
    <dbReference type="NCBI Taxonomy" id="927083"/>
    <lineage>
        <taxon>Bacteria</taxon>
        <taxon>Pseudomonadati</taxon>
        <taxon>Myxococcota</taxon>
        <taxon>Polyangia</taxon>
        <taxon>Polyangiales</taxon>
        <taxon>Sandaracinaceae</taxon>
        <taxon>Sandaracinus</taxon>
    </lineage>
</organism>
<accession>A0A0F6YIS9</accession>
<proteinExistence type="predicted"/>
<keyword evidence="1" id="KW-0812">Transmembrane</keyword>